<accession>A0AAN9AUA7</accession>
<comment type="caution">
    <text evidence="3">The sequence shown here is derived from an EMBL/GenBank/DDBJ whole genome shotgun (WGS) entry which is preliminary data.</text>
</comment>
<gene>
    <name evidence="3" type="ORF">V1264_008746</name>
</gene>
<evidence type="ECO:0000313" key="3">
    <source>
        <dbReference type="EMBL" id="KAK7093096.1"/>
    </source>
</evidence>
<keyword evidence="4" id="KW-1185">Reference proteome</keyword>
<feature type="signal peptide" evidence="2">
    <location>
        <begin position="1"/>
        <end position="24"/>
    </location>
</feature>
<evidence type="ECO:0000313" key="4">
    <source>
        <dbReference type="Proteomes" id="UP001374579"/>
    </source>
</evidence>
<reference evidence="3 4" key="1">
    <citation type="submission" date="2024-02" db="EMBL/GenBank/DDBJ databases">
        <title>Chromosome-scale genome assembly of the rough periwinkle Littorina saxatilis.</title>
        <authorList>
            <person name="De Jode A."/>
            <person name="Faria R."/>
            <person name="Formenti G."/>
            <person name="Sims Y."/>
            <person name="Smith T.P."/>
            <person name="Tracey A."/>
            <person name="Wood J.M.D."/>
            <person name="Zagrodzka Z.B."/>
            <person name="Johannesson K."/>
            <person name="Butlin R.K."/>
            <person name="Leder E.H."/>
        </authorList>
    </citation>
    <scope>NUCLEOTIDE SEQUENCE [LARGE SCALE GENOMIC DNA]</scope>
    <source>
        <strain evidence="3">Snail1</strain>
        <tissue evidence="3">Muscle</tissue>
    </source>
</reference>
<protein>
    <submittedName>
        <fullName evidence="3">Uncharacterized protein</fullName>
    </submittedName>
</protein>
<evidence type="ECO:0000256" key="2">
    <source>
        <dbReference type="SAM" id="SignalP"/>
    </source>
</evidence>
<evidence type="ECO:0000256" key="1">
    <source>
        <dbReference type="SAM" id="MobiDB-lite"/>
    </source>
</evidence>
<feature type="chain" id="PRO_5042901244" evidence="2">
    <location>
        <begin position="25"/>
        <end position="102"/>
    </location>
</feature>
<proteinExistence type="predicted"/>
<dbReference type="EMBL" id="JBAMIC010000021">
    <property type="protein sequence ID" value="KAK7093096.1"/>
    <property type="molecule type" value="Genomic_DNA"/>
</dbReference>
<organism evidence="3 4">
    <name type="scientific">Littorina saxatilis</name>
    <dbReference type="NCBI Taxonomy" id="31220"/>
    <lineage>
        <taxon>Eukaryota</taxon>
        <taxon>Metazoa</taxon>
        <taxon>Spiralia</taxon>
        <taxon>Lophotrochozoa</taxon>
        <taxon>Mollusca</taxon>
        <taxon>Gastropoda</taxon>
        <taxon>Caenogastropoda</taxon>
        <taxon>Littorinimorpha</taxon>
        <taxon>Littorinoidea</taxon>
        <taxon>Littorinidae</taxon>
        <taxon>Littorina</taxon>
    </lineage>
</organism>
<dbReference type="Proteomes" id="UP001374579">
    <property type="component" value="Unassembled WGS sequence"/>
</dbReference>
<name>A0AAN9AUA7_9CAEN</name>
<dbReference type="AlphaFoldDB" id="A0AAN9AUA7"/>
<keyword evidence="2" id="KW-0732">Signal</keyword>
<feature type="region of interest" description="Disordered" evidence="1">
    <location>
        <begin position="80"/>
        <end position="102"/>
    </location>
</feature>
<sequence length="102" mass="11283">MEVNQLLHLLAVVLSCLLVATVWCEEEQQAGSQLQDSEVSHTQKRFIADLPAGELPYGVGYSDDDLTDKRSSLFKFEKRDGGEDGYVSDDGMKSADASFHWG</sequence>